<feature type="region of interest" description="Disordered" evidence="1">
    <location>
        <begin position="91"/>
        <end position="114"/>
    </location>
</feature>
<dbReference type="Proteomes" id="UP000019114">
    <property type="component" value="Unassembled WGS sequence"/>
</dbReference>
<evidence type="ECO:0000256" key="1">
    <source>
        <dbReference type="SAM" id="MobiDB-lite"/>
    </source>
</evidence>
<evidence type="ECO:0000313" key="2">
    <source>
        <dbReference type="EMBL" id="ETW40396.1"/>
    </source>
</evidence>
<name>W4I9N1_PLAFA</name>
<gene>
    <name evidence="2" type="ORF">PFNF135_05223</name>
</gene>
<reference evidence="2 3" key="2">
    <citation type="submission" date="2013-02" db="EMBL/GenBank/DDBJ databases">
        <title>The Genome Sequence of Plasmodium falciparum NF135/5.C10.</title>
        <authorList>
            <consortium name="The Broad Institute Genome Sequencing Platform"/>
            <consortium name="The Broad Institute Genome Sequencing Center for Infectious Disease"/>
            <person name="Neafsey D."/>
            <person name="Cheeseman I."/>
            <person name="Volkman S."/>
            <person name="Adams J."/>
            <person name="Walker B."/>
            <person name="Young S.K."/>
            <person name="Zeng Q."/>
            <person name="Gargeya S."/>
            <person name="Fitzgerald M."/>
            <person name="Haas B."/>
            <person name="Abouelleil A."/>
            <person name="Alvarado L."/>
            <person name="Arachchi H.M."/>
            <person name="Berlin A.M."/>
            <person name="Chapman S.B."/>
            <person name="Dewar J."/>
            <person name="Goldberg J."/>
            <person name="Griggs A."/>
            <person name="Gujja S."/>
            <person name="Hansen M."/>
            <person name="Howarth C."/>
            <person name="Imamovic A."/>
            <person name="Larimer J."/>
            <person name="McCowan C."/>
            <person name="Murphy C."/>
            <person name="Neiman D."/>
            <person name="Pearson M."/>
            <person name="Priest M."/>
            <person name="Roberts A."/>
            <person name="Saif S."/>
            <person name="Shea T."/>
            <person name="Sisk P."/>
            <person name="Sykes S."/>
            <person name="Wortman J."/>
            <person name="Nusbaum C."/>
            <person name="Birren B."/>
        </authorList>
    </citation>
    <scope>NUCLEOTIDE SEQUENCE [LARGE SCALE GENOMIC DNA]</scope>
    <source>
        <strain evidence="2 3">NF135/5.C10</strain>
    </source>
</reference>
<protein>
    <submittedName>
        <fullName evidence="2">Uncharacterized protein</fullName>
    </submittedName>
</protein>
<dbReference type="EMBL" id="KI926067">
    <property type="protein sequence ID" value="ETW40396.1"/>
    <property type="molecule type" value="Genomic_DNA"/>
</dbReference>
<organism evidence="2 3">
    <name type="scientific">Plasmodium falciparum NF135/5.C10</name>
    <dbReference type="NCBI Taxonomy" id="1036726"/>
    <lineage>
        <taxon>Eukaryota</taxon>
        <taxon>Sar</taxon>
        <taxon>Alveolata</taxon>
        <taxon>Apicomplexa</taxon>
        <taxon>Aconoidasida</taxon>
        <taxon>Haemosporida</taxon>
        <taxon>Plasmodiidae</taxon>
        <taxon>Plasmodium</taxon>
        <taxon>Plasmodium (Laverania)</taxon>
    </lineage>
</organism>
<proteinExistence type="predicted"/>
<sequence length="135" mass="15658">MIYIEKLISANKIIHEQIFLKDFQETNYKYLIQENIHLNSNTFVEDLESEKILNEKIKKEYETKHLDLKLKNELLENNLLAIFFKTLLGQSNTSQSSNGKNNDDDDGFFKKKRTGGLPKSRIMELKNLGTCLGST</sequence>
<accession>W4I9N1</accession>
<reference evidence="2 3" key="1">
    <citation type="submission" date="2013-02" db="EMBL/GenBank/DDBJ databases">
        <title>The Genome Annotation of Plasmodium falciparum NF135/5.C10.</title>
        <authorList>
            <consortium name="The Broad Institute Genome Sequencing Platform"/>
            <consortium name="The Broad Institute Genome Sequencing Center for Infectious Disease"/>
            <person name="Neafsey D."/>
            <person name="Hoffman S."/>
            <person name="Volkman S."/>
            <person name="Rosenthal P."/>
            <person name="Walker B."/>
            <person name="Young S.K."/>
            <person name="Zeng Q."/>
            <person name="Gargeya S."/>
            <person name="Fitzgerald M."/>
            <person name="Haas B."/>
            <person name="Abouelleil A."/>
            <person name="Allen A.W."/>
            <person name="Alvarado L."/>
            <person name="Arachchi H.M."/>
            <person name="Berlin A.M."/>
            <person name="Chapman S.B."/>
            <person name="Gainer-Dewar J."/>
            <person name="Goldberg J."/>
            <person name="Griggs A."/>
            <person name="Gujja S."/>
            <person name="Hansen M."/>
            <person name="Howarth C."/>
            <person name="Imamovic A."/>
            <person name="Ireland A."/>
            <person name="Larimer J."/>
            <person name="McCowan C."/>
            <person name="Murphy C."/>
            <person name="Pearson M."/>
            <person name="Poon T.W."/>
            <person name="Priest M."/>
            <person name="Roberts A."/>
            <person name="Saif S."/>
            <person name="Shea T."/>
            <person name="Sisk P."/>
            <person name="Sykes S."/>
            <person name="Wortman J."/>
            <person name="Nusbaum C."/>
            <person name="Birren B."/>
        </authorList>
    </citation>
    <scope>NUCLEOTIDE SEQUENCE [LARGE SCALE GENOMIC DNA]</scope>
    <source>
        <strain evidence="2 3">NF135/5.C10</strain>
    </source>
</reference>
<dbReference type="AlphaFoldDB" id="W4I9N1"/>
<evidence type="ECO:0000313" key="3">
    <source>
        <dbReference type="Proteomes" id="UP000019114"/>
    </source>
</evidence>